<dbReference type="FunCoup" id="A7S7L1">
    <property type="interactions" value="37"/>
</dbReference>
<keyword evidence="3 8" id="KW-0371">Homeobox</keyword>
<organism evidence="12 13">
    <name type="scientific">Nematostella vectensis</name>
    <name type="common">Starlet sea anemone</name>
    <dbReference type="NCBI Taxonomy" id="45351"/>
    <lineage>
        <taxon>Eukaryota</taxon>
        <taxon>Metazoa</taxon>
        <taxon>Cnidaria</taxon>
        <taxon>Anthozoa</taxon>
        <taxon>Hexacorallia</taxon>
        <taxon>Actiniaria</taxon>
        <taxon>Edwardsiidae</taxon>
        <taxon>Nematostella</taxon>
    </lineage>
</organism>
<evidence type="ECO:0000313" key="13">
    <source>
        <dbReference type="Proteomes" id="UP000001593"/>
    </source>
</evidence>
<dbReference type="Pfam" id="PF00046">
    <property type="entry name" value="Homeodomain"/>
    <property type="match status" value="1"/>
</dbReference>
<dbReference type="InterPro" id="IPR020479">
    <property type="entry name" value="HD_metazoa"/>
</dbReference>
<proteinExistence type="inferred from homology"/>
<dbReference type="PhylomeDB" id="A7S7L1"/>
<dbReference type="GO" id="GO:0005634">
    <property type="term" value="C:nucleus"/>
    <property type="evidence" value="ECO:0000318"/>
    <property type="project" value="GO_Central"/>
</dbReference>
<dbReference type="GO" id="GO:0048731">
    <property type="term" value="P:system development"/>
    <property type="evidence" value="ECO:0007669"/>
    <property type="project" value="UniProtKB-ARBA"/>
</dbReference>
<dbReference type="CDD" id="cd00086">
    <property type="entry name" value="homeodomain"/>
    <property type="match status" value="1"/>
</dbReference>
<feature type="DNA-binding region" description="Homeobox" evidence="8">
    <location>
        <begin position="130"/>
        <end position="189"/>
    </location>
</feature>
<evidence type="ECO:0000256" key="3">
    <source>
        <dbReference type="ARBA" id="ARBA00023155"/>
    </source>
</evidence>
<dbReference type="InParanoid" id="A7S7L1"/>
<keyword evidence="13" id="KW-1185">Reference proteome</keyword>
<dbReference type="FunFam" id="1.10.10.60:FF:000225">
    <property type="entry name" value="NK3 homeobox 2"/>
    <property type="match status" value="1"/>
</dbReference>
<dbReference type="OrthoDB" id="6159439at2759"/>
<sequence>MSDSSTRPAVTPFSITDILSRQDVQNLDSSSIALPSLWERRGVEPHRFPTYIPSPSYRQATFPFQPYVPLASYHCLPQAAATPPTDSVHAEDSRAEESPDECDAKEQIRSEREASNTSPSNQQQKSKPRRKRSRAAFSHQQVFELERRFSHQKYLSGPERADLAAALKLTETQVKIWFQNRRYKTKRRQLASEICPPSAAKKVAVRVLVRDDRKQYEDLGLPAVPSYPVTPYVPSFGSLGSYGLYCLDHMLPSSHSL</sequence>
<keyword evidence="2 8" id="KW-0238">DNA-binding</keyword>
<evidence type="ECO:0000256" key="9">
    <source>
        <dbReference type="RuleBase" id="RU000682"/>
    </source>
</evidence>
<dbReference type="InterPro" id="IPR050394">
    <property type="entry name" value="Homeobox_NK-like"/>
</dbReference>
<dbReference type="InterPro" id="IPR001356">
    <property type="entry name" value="HD"/>
</dbReference>
<dbReference type="SMART" id="SM00389">
    <property type="entry name" value="HOX"/>
    <property type="match status" value="1"/>
</dbReference>
<evidence type="ECO:0000256" key="1">
    <source>
        <dbReference type="ARBA" id="ARBA00004123"/>
    </source>
</evidence>
<feature type="compositionally biased region" description="Basic and acidic residues" evidence="10">
    <location>
        <begin position="88"/>
        <end position="114"/>
    </location>
</feature>
<protein>
    <recommendedName>
        <fullName evidence="6">Homeobox protein Nkx-3.2</fullName>
    </recommendedName>
    <alternativeName>
        <fullName evidence="7">Bagpipe homeobox protein homolog 1</fullName>
    </alternativeName>
</protein>
<comment type="similarity">
    <text evidence="5">Belongs to the NK-3 homeobox family.</text>
</comment>
<dbReference type="InterPro" id="IPR009057">
    <property type="entry name" value="Homeodomain-like_sf"/>
</dbReference>
<accession>A7S7L1</accession>
<dbReference type="EMBL" id="DS469593">
    <property type="protein sequence ID" value="EDO40354.1"/>
    <property type="molecule type" value="Genomic_DNA"/>
</dbReference>
<comment type="subcellular location">
    <subcellularLocation>
        <location evidence="1 8 9">Nucleus</location>
    </subcellularLocation>
</comment>
<name>A7S7L1_NEMVE</name>
<feature type="domain" description="Homeobox" evidence="11">
    <location>
        <begin position="128"/>
        <end position="188"/>
    </location>
</feature>
<dbReference type="PANTHER" id="PTHR24340:SF73">
    <property type="entry name" value="HOMEOBOX PROTEIN BAGPIPE-RELATED"/>
    <property type="match status" value="1"/>
</dbReference>
<gene>
    <name evidence="12" type="ORF">NEMVEDRAFT_v1g208034</name>
</gene>
<evidence type="ECO:0000256" key="8">
    <source>
        <dbReference type="PROSITE-ProRule" id="PRU00108"/>
    </source>
</evidence>
<dbReference type="InterPro" id="IPR017970">
    <property type="entry name" value="Homeobox_CS"/>
</dbReference>
<dbReference type="GO" id="GO:0030154">
    <property type="term" value="P:cell differentiation"/>
    <property type="evidence" value="ECO:0000318"/>
    <property type="project" value="GO_Central"/>
</dbReference>
<dbReference type="PANTHER" id="PTHR24340">
    <property type="entry name" value="HOMEOBOX PROTEIN NKX"/>
    <property type="match status" value="1"/>
</dbReference>
<evidence type="ECO:0000256" key="6">
    <source>
        <dbReference type="ARBA" id="ARBA00067519"/>
    </source>
</evidence>
<evidence type="ECO:0000256" key="5">
    <source>
        <dbReference type="ARBA" id="ARBA00061541"/>
    </source>
</evidence>
<evidence type="ECO:0000256" key="7">
    <source>
        <dbReference type="ARBA" id="ARBA00081047"/>
    </source>
</evidence>
<dbReference type="eggNOG" id="KOG0842">
    <property type="taxonomic scope" value="Eukaryota"/>
</dbReference>
<evidence type="ECO:0000256" key="4">
    <source>
        <dbReference type="ARBA" id="ARBA00023242"/>
    </source>
</evidence>
<dbReference type="OMA" id="STIWERR"/>
<dbReference type="PRINTS" id="PR00024">
    <property type="entry name" value="HOMEOBOX"/>
</dbReference>
<dbReference type="STRING" id="45351.A7S7L1"/>
<keyword evidence="4 8" id="KW-0539">Nucleus</keyword>
<dbReference type="Gene3D" id="1.10.10.60">
    <property type="entry name" value="Homeodomain-like"/>
    <property type="match status" value="1"/>
</dbReference>
<dbReference type="PROSITE" id="PS00027">
    <property type="entry name" value="HOMEOBOX_1"/>
    <property type="match status" value="1"/>
</dbReference>
<dbReference type="HOGENOM" id="CLU_049543_2_0_1"/>
<dbReference type="GO" id="GO:0000978">
    <property type="term" value="F:RNA polymerase II cis-regulatory region sequence-specific DNA binding"/>
    <property type="evidence" value="ECO:0000318"/>
    <property type="project" value="GO_Central"/>
</dbReference>
<dbReference type="Proteomes" id="UP000001593">
    <property type="component" value="Unassembled WGS sequence"/>
</dbReference>
<dbReference type="KEGG" id="nve:5512033"/>
<evidence type="ECO:0000256" key="2">
    <source>
        <dbReference type="ARBA" id="ARBA00023125"/>
    </source>
</evidence>
<dbReference type="SUPFAM" id="SSF46689">
    <property type="entry name" value="Homeodomain-like"/>
    <property type="match status" value="1"/>
</dbReference>
<feature type="region of interest" description="Disordered" evidence="10">
    <location>
        <begin position="80"/>
        <end position="138"/>
    </location>
</feature>
<evidence type="ECO:0000259" key="11">
    <source>
        <dbReference type="PROSITE" id="PS50071"/>
    </source>
</evidence>
<evidence type="ECO:0000256" key="10">
    <source>
        <dbReference type="SAM" id="MobiDB-lite"/>
    </source>
</evidence>
<reference evidence="12 13" key="1">
    <citation type="journal article" date="2007" name="Science">
        <title>Sea anemone genome reveals ancestral eumetazoan gene repertoire and genomic organization.</title>
        <authorList>
            <person name="Putnam N.H."/>
            <person name="Srivastava M."/>
            <person name="Hellsten U."/>
            <person name="Dirks B."/>
            <person name="Chapman J."/>
            <person name="Salamov A."/>
            <person name="Terry A."/>
            <person name="Shapiro H."/>
            <person name="Lindquist E."/>
            <person name="Kapitonov V.V."/>
            <person name="Jurka J."/>
            <person name="Genikhovich G."/>
            <person name="Grigoriev I.V."/>
            <person name="Lucas S.M."/>
            <person name="Steele R.E."/>
            <person name="Finnerty J.R."/>
            <person name="Technau U."/>
            <person name="Martindale M.Q."/>
            <person name="Rokhsar D.S."/>
        </authorList>
    </citation>
    <scope>NUCLEOTIDE SEQUENCE [LARGE SCALE GENOMIC DNA]</scope>
    <source>
        <strain evidence="13">CH2 X CH6</strain>
    </source>
</reference>
<dbReference type="PROSITE" id="PS50071">
    <property type="entry name" value="HOMEOBOX_2"/>
    <property type="match status" value="1"/>
</dbReference>
<dbReference type="GO" id="GO:0000981">
    <property type="term" value="F:DNA-binding transcription factor activity, RNA polymerase II-specific"/>
    <property type="evidence" value="ECO:0000318"/>
    <property type="project" value="GO_Central"/>
</dbReference>
<dbReference type="GO" id="GO:0006357">
    <property type="term" value="P:regulation of transcription by RNA polymerase II"/>
    <property type="evidence" value="ECO:0000318"/>
    <property type="project" value="GO_Central"/>
</dbReference>
<dbReference type="AlphaFoldDB" id="A7S7L1"/>
<evidence type="ECO:0000313" key="12">
    <source>
        <dbReference type="EMBL" id="EDO40354.1"/>
    </source>
</evidence>